<feature type="domain" description="Amidohydrolase-related" evidence="1">
    <location>
        <begin position="73"/>
        <end position="417"/>
    </location>
</feature>
<dbReference type="Pfam" id="PF01979">
    <property type="entry name" value="Amidohydro_1"/>
    <property type="match status" value="1"/>
</dbReference>
<gene>
    <name evidence="2" type="ORF">OO013_07890</name>
</gene>
<protein>
    <submittedName>
        <fullName evidence="2">Amidohydrolase family protein</fullName>
    </submittedName>
</protein>
<dbReference type="SUPFAM" id="SSF51338">
    <property type="entry name" value="Composite domain of metallo-dependent hydrolases"/>
    <property type="match status" value="1"/>
</dbReference>
<dbReference type="Gene3D" id="3.30.110.90">
    <property type="entry name" value="Amidohydrolase"/>
    <property type="match status" value="1"/>
</dbReference>
<proteinExistence type="predicted"/>
<dbReference type="InterPro" id="IPR011059">
    <property type="entry name" value="Metal-dep_hydrolase_composite"/>
</dbReference>
<dbReference type="Gene3D" id="2.30.40.10">
    <property type="entry name" value="Urease, subunit C, domain 1"/>
    <property type="match status" value="1"/>
</dbReference>
<keyword evidence="3" id="KW-1185">Reference proteome</keyword>
<comment type="caution">
    <text evidence="2">The sequence shown here is derived from an EMBL/GenBank/DDBJ whole genome shotgun (WGS) entry which is preliminary data.</text>
</comment>
<dbReference type="Gene3D" id="3.40.50.10910">
    <property type="entry name" value="Amidohydrolase"/>
    <property type="match status" value="1"/>
</dbReference>
<dbReference type="InterPro" id="IPR006680">
    <property type="entry name" value="Amidohydro-rel"/>
</dbReference>
<evidence type="ECO:0000313" key="3">
    <source>
        <dbReference type="Proteomes" id="UP001209885"/>
    </source>
</evidence>
<organism evidence="2 3">
    <name type="scientific">Mangrovivirga halotolerans</name>
    <dbReference type="NCBI Taxonomy" id="2993936"/>
    <lineage>
        <taxon>Bacteria</taxon>
        <taxon>Pseudomonadati</taxon>
        <taxon>Bacteroidota</taxon>
        <taxon>Cytophagia</taxon>
        <taxon>Cytophagales</taxon>
        <taxon>Mangrovivirgaceae</taxon>
        <taxon>Mangrovivirga</taxon>
    </lineage>
</organism>
<dbReference type="SUPFAM" id="SSF51556">
    <property type="entry name" value="Metallo-dependent hydrolases"/>
    <property type="match status" value="1"/>
</dbReference>
<accession>A0ABT3RQL3</accession>
<dbReference type="InterPro" id="IPR051781">
    <property type="entry name" value="Metallo-dep_Hydrolase"/>
</dbReference>
<reference evidence="2 3" key="1">
    <citation type="submission" date="2022-11" db="EMBL/GenBank/DDBJ databases">
        <title>The characterization of three novel Bacteroidetes species and genomic analysis of their roles in tidal elemental geochemical cycles.</title>
        <authorList>
            <person name="Ma K."/>
        </authorList>
    </citation>
    <scope>NUCLEOTIDE SEQUENCE [LARGE SCALE GENOMIC DNA]</scope>
    <source>
        <strain evidence="2 3">M17</strain>
    </source>
</reference>
<dbReference type="InterPro" id="IPR032466">
    <property type="entry name" value="Metal_Hydrolase"/>
</dbReference>
<dbReference type="EMBL" id="JAPFQN010000004">
    <property type="protein sequence ID" value="MCX2743781.1"/>
    <property type="molecule type" value="Genomic_DNA"/>
</dbReference>
<sequence length="438" mass="48907">MSNKEASRINDLLEKVSEQHKPNSYIFKNVNTLTMLDSQIVEQDVLIKNGVIKEIGINIINQAAIEIDGKGKYLMPGLTDMHIHLFDQHQMKNIWMLLLLVNGVTSVRDMAGEPGKLVLRDKIKNNEVLAPNIYQAGPIINGMDNPPTLIVASTPEEGRKQVIEQKKTGYDFIKVYDDLNKETYLAILDEAQKQAIPVVGHLPIAISIEEALNKQSSIEHLTGYKGWRNNVKAYLIANEDYATSTARSSTWNCPTLYNLLINWDKEMAENVLANQDITSLLPSKLIKRWESLMLKDTDKKEALLAEYGENNKELFAQIVSGFYKSNAKLVAGTDAGSIPLLVPGFSLHEELAALNIIGIANYDVLKMATTEAALAMEKEKEFGTIEIGKRADLLLLDSNPLEDINNLKKQTGIMVRGIWLSNSESEQIKQEIKTAFGN</sequence>
<evidence type="ECO:0000259" key="1">
    <source>
        <dbReference type="Pfam" id="PF01979"/>
    </source>
</evidence>
<evidence type="ECO:0000313" key="2">
    <source>
        <dbReference type="EMBL" id="MCX2743781.1"/>
    </source>
</evidence>
<dbReference type="Proteomes" id="UP001209885">
    <property type="component" value="Unassembled WGS sequence"/>
</dbReference>
<dbReference type="RefSeq" id="WP_266056191.1">
    <property type="nucleotide sequence ID" value="NZ_JAPFQN010000004.1"/>
</dbReference>
<dbReference type="PANTHER" id="PTHR43135">
    <property type="entry name" value="ALPHA-D-RIBOSE 1-METHYLPHOSPHONATE 5-TRIPHOSPHATE DIPHOSPHATASE"/>
    <property type="match status" value="1"/>
</dbReference>
<dbReference type="Gene3D" id="1.20.58.520">
    <property type="entry name" value="Amidohydrolase"/>
    <property type="match status" value="1"/>
</dbReference>
<dbReference type="PANTHER" id="PTHR43135:SF3">
    <property type="entry name" value="ALPHA-D-RIBOSE 1-METHYLPHOSPHONATE 5-TRIPHOSPHATE DIPHOSPHATASE"/>
    <property type="match status" value="1"/>
</dbReference>
<name>A0ABT3RQL3_9BACT</name>